<feature type="domain" description="Carbohydrate kinase FGGY N-terminal" evidence="11">
    <location>
        <begin position="6"/>
        <end position="251"/>
    </location>
</feature>
<evidence type="ECO:0000256" key="10">
    <source>
        <dbReference type="RuleBase" id="RU003733"/>
    </source>
</evidence>
<proteinExistence type="inferred from homology"/>
<sequence>MAKKDYILAIDQGTTSTRSIVFDSNARAVSISRSEFPQHYPELGWVEHDVEDIWEDVLETAREAISTAGGVGRIAAIGITNQRETVVVWDRKTGKPIHNALVWQDRRTAQECNRLREQGAEEIVRDKTGLLLDPYFSASKIAWLLDNVSGARKRAEAGELAAGTIDSFLLWRLTGGKRHATDITNACRTSLFNIHTLQWDDELLNLFNVPRALLPEVQDNSGLFGKTEAGLFGESIVIGGMAGDQHAALIGQACFEEGMAKATYGTGCFMLLNTGEKPIQSNNRLLTTIGYRIGNKTTYALEGSIFVAGAGIKWLRDGLQLITHASQTDDMATRIPDSHGVYMVPAFVGLGAPHWDPEARGMICGLTLGSTQAHIARAMLESVAYQTYDLVHAMRQDGAMRAKTLRIDGGMAANDWFAQFLASMLKADVERPVNVETTAVGAAFLAGLYVGVWGSLEEVAATWAQERLFSPRMDPAQRRIMLDGWQNAVQRTLTSHAASAAPVRAGKPKVDTVQAA</sequence>
<accession>A0A1B6VN88</accession>
<dbReference type="HAMAP" id="MF_00186">
    <property type="entry name" value="Glycerol_kin"/>
    <property type="match status" value="1"/>
</dbReference>
<dbReference type="GO" id="GO:0005829">
    <property type="term" value="C:cytosol"/>
    <property type="evidence" value="ECO:0007669"/>
    <property type="project" value="TreeGrafter"/>
</dbReference>
<feature type="binding site" evidence="9">
    <location>
        <position position="266"/>
    </location>
    <ligand>
        <name>ATP</name>
        <dbReference type="ChEBI" id="CHEBI:30616"/>
    </ligand>
</feature>
<dbReference type="PATRIC" id="fig|38307.3.peg.1425"/>
<comment type="catalytic activity">
    <reaction evidence="8 9">
        <text>glycerol + ATP = sn-glycerol 3-phosphate + ADP + H(+)</text>
        <dbReference type="Rhea" id="RHEA:21644"/>
        <dbReference type="ChEBI" id="CHEBI:15378"/>
        <dbReference type="ChEBI" id="CHEBI:17754"/>
        <dbReference type="ChEBI" id="CHEBI:30616"/>
        <dbReference type="ChEBI" id="CHEBI:57597"/>
        <dbReference type="ChEBI" id="CHEBI:456216"/>
        <dbReference type="EC" id="2.7.1.30"/>
    </reaction>
</comment>
<dbReference type="GO" id="GO:0005524">
    <property type="term" value="F:ATP binding"/>
    <property type="evidence" value="ECO:0007669"/>
    <property type="project" value="UniProtKB-UniRule"/>
</dbReference>
<evidence type="ECO:0000256" key="9">
    <source>
        <dbReference type="HAMAP-Rule" id="MF_00186"/>
    </source>
</evidence>
<organism evidence="13 14">
    <name type="scientific">Gluconobacter cerinus</name>
    <dbReference type="NCBI Taxonomy" id="38307"/>
    <lineage>
        <taxon>Bacteria</taxon>
        <taxon>Pseudomonadati</taxon>
        <taxon>Pseudomonadota</taxon>
        <taxon>Alphaproteobacteria</taxon>
        <taxon>Acetobacterales</taxon>
        <taxon>Acetobacteraceae</taxon>
        <taxon>Gluconobacter</taxon>
    </lineage>
</organism>
<evidence type="ECO:0000313" key="14">
    <source>
        <dbReference type="Proteomes" id="UP000077786"/>
    </source>
</evidence>
<keyword evidence="5 9" id="KW-0418">Kinase</keyword>
<feature type="binding site" evidence="9">
    <location>
        <position position="244"/>
    </location>
    <ligand>
        <name>glycerol</name>
        <dbReference type="ChEBI" id="CHEBI:17754"/>
    </ligand>
</feature>
<evidence type="ECO:0000256" key="1">
    <source>
        <dbReference type="ARBA" id="ARBA00005190"/>
    </source>
</evidence>
<protein>
    <recommendedName>
        <fullName evidence="9">Glycerol kinase</fullName>
        <ecNumber evidence="9">2.7.1.30</ecNumber>
    </recommendedName>
    <alternativeName>
        <fullName evidence="9">ATP:glycerol 3-phosphotransferase</fullName>
    </alternativeName>
    <alternativeName>
        <fullName evidence="9">Glycerokinase</fullName>
        <shortName evidence="9">GK</shortName>
    </alternativeName>
</protein>
<evidence type="ECO:0000256" key="5">
    <source>
        <dbReference type="ARBA" id="ARBA00022777"/>
    </source>
</evidence>
<evidence type="ECO:0000256" key="8">
    <source>
        <dbReference type="ARBA" id="ARBA00052101"/>
    </source>
</evidence>
<dbReference type="PROSITE" id="PS00933">
    <property type="entry name" value="FGGY_KINASES_1"/>
    <property type="match status" value="1"/>
</dbReference>
<feature type="binding site" evidence="9">
    <location>
        <position position="244"/>
    </location>
    <ligand>
        <name>sn-glycerol 3-phosphate</name>
        <dbReference type="ChEBI" id="CHEBI:57597"/>
    </ligand>
</feature>
<feature type="binding site" evidence="9">
    <location>
        <position position="410"/>
    </location>
    <ligand>
        <name>ADP</name>
        <dbReference type="ChEBI" id="CHEBI:456216"/>
    </ligand>
</feature>
<dbReference type="PROSITE" id="PS00445">
    <property type="entry name" value="FGGY_KINASES_2"/>
    <property type="match status" value="1"/>
</dbReference>
<comment type="similarity">
    <text evidence="2 9 10">Belongs to the FGGY kinase family.</text>
</comment>
<feature type="binding site" evidence="9">
    <location>
        <position position="83"/>
    </location>
    <ligand>
        <name>sn-glycerol 3-phosphate</name>
        <dbReference type="ChEBI" id="CHEBI:57597"/>
    </ligand>
</feature>
<dbReference type="GO" id="GO:0004370">
    <property type="term" value="F:glycerol kinase activity"/>
    <property type="evidence" value="ECO:0007669"/>
    <property type="project" value="UniProtKB-UniRule"/>
</dbReference>
<feature type="binding site" evidence="9">
    <location>
        <position position="15"/>
    </location>
    <ligand>
        <name>ATP</name>
        <dbReference type="ChEBI" id="CHEBI:30616"/>
    </ligand>
</feature>
<evidence type="ECO:0000313" key="13">
    <source>
        <dbReference type="EMBL" id="OAJ68680.1"/>
    </source>
</evidence>
<feature type="binding site" evidence="9">
    <location>
        <position position="84"/>
    </location>
    <ligand>
        <name>sn-glycerol 3-phosphate</name>
        <dbReference type="ChEBI" id="CHEBI:57597"/>
    </ligand>
</feature>
<feature type="binding site" evidence="9">
    <location>
        <position position="14"/>
    </location>
    <ligand>
        <name>sn-glycerol 3-phosphate</name>
        <dbReference type="ChEBI" id="CHEBI:57597"/>
    </ligand>
</feature>
<feature type="binding site" evidence="9">
    <location>
        <position position="16"/>
    </location>
    <ligand>
        <name>ATP</name>
        <dbReference type="ChEBI" id="CHEBI:30616"/>
    </ligand>
</feature>
<dbReference type="OrthoDB" id="9805576at2"/>
<name>A0A1B6VN88_9PROT</name>
<keyword evidence="3 9" id="KW-0808">Transferase</keyword>
<comment type="caution">
    <text evidence="13">The sequence shown here is derived from an EMBL/GenBank/DDBJ whole genome shotgun (WGS) entry which is preliminary data.</text>
</comment>
<evidence type="ECO:0000256" key="6">
    <source>
        <dbReference type="ARBA" id="ARBA00022798"/>
    </source>
</evidence>
<feature type="binding site" evidence="9">
    <location>
        <position position="410"/>
    </location>
    <ligand>
        <name>ATP</name>
        <dbReference type="ChEBI" id="CHEBI:30616"/>
    </ligand>
</feature>
<dbReference type="SUPFAM" id="SSF53067">
    <property type="entry name" value="Actin-like ATPase domain"/>
    <property type="match status" value="2"/>
</dbReference>
<keyword evidence="4 9" id="KW-0547">Nucleotide-binding</keyword>
<comment type="pathway">
    <text evidence="1 9">Polyol metabolism; glycerol degradation via glycerol kinase pathway; sn-glycerol 3-phosphate from glycerol: step 1/1.</text>
</comment>
<feature type="binding site" evidence="9">
    <location>
        <position position="14"/>
    </location>
    <ligand>
        <name>ADP</name>
        <dbReference type="ChEBI" id="CHEBI:456216"/>
    </ligand>
</feature>
<dbReference type="Proteomes" id="UP000077786">
    <property type="component" value="Unassembled WGS sequence"/>
</dbReference>
<dbReference type="InterPro" id="IPR043129">
    <property type="entry name" value="ATPase_NBD"/>
</dbReference>
<comment type="activity regulation">
    <text evidence="9">Inhibited by fructose 1,6-bisphosphate (FBP).</text>
</comment>
<feature type="binding site" evidence="9">
    <location>
        <position position="266"/>
    </location>
    <ligand>
        <name>ADP</name>
        <dbReference type="ChEBI" id="CHEBI:456216"/>
    </ligand>
</feature>
<dbReference type="PANTHER" id="PTHR10196:SF78">
    <property type="entry name" value="GLYCEROL KINASE"/>
    <property type="match status" value="1"/>
</dbReference>
<dbReference type="Pfam" id="PF02782">
    <property type="entry name" value="FGGY_C"/>
    <property type="match status" value="1"/>
</dbReference>
<feature type="binding site" evidence="9">
    <location>
        <position position="245"/>
    </location>
    <ligand>
        <name>glycerol</name>
        <dbReference type="ChEBI" id="CHEBI:17754"/>
    </ligand>
</feature>
<evidence type="ECO:0000256" key="2">
    <source>
        <dbReference type="ARBA" id="ARBA00009156"/>
    </source>
</evidence>
<feature type="binding site" evidence="9">
    <location>
        <position position="135"/>
    </location>
    <ligand>
        <name>glycerol</name>
        <dbReference type="ChEBI" id="CHEBI:17754"/>
    </ligand>
</feature>
<dbReference type="PIRSF" id="PIRSF000538">
    <property type="entry name" value="GlpK"/>
    <property type="match status" value="1"/>
</dbReference>
<dbReference type="InterPro" id="IPR018485">
    <property type="entry name" value="FGGY_C"/>
</dbReference>
<feature type="binding site" evidence="9">
    <location>
        <position position="309"/>
    </location>
    <ligand>
        <name>ATP</name>
        <dbReference type="ChEBI" id="CHEBI:30616"/>
    </ligand>
</feature>
<feature type="binding site" evidence="9">
    <location>
        <position position="309"/>
    </location>
    <ligand>
        <name>ADP</name>
        <dbReference type="ChEBI" id="CHEBI:456216"/>
    </ligand>
</feature>
<dbReference type="InterPro" id="IPR005999">
    <property type="entry name" value="Glycerol_kin"/>
</dbReference>
<evidence type="ECO:0000256" key="3">
    <source>
        <dbReference type="ARBA" id="ARBA00022679"/>
    </source>
</evidence>
<dbReference type="RefSeq" id="WP_064274120.1">
    <property type="nucleotide sequence ID" value="NZ_LUTU01000005.1"/>
</dbReference>
<evidence type="ECO:0000256" key="7">
    <source>
        <dbReference type="ARBA" id="ARBA00022840"/>
    </source>
</evidence>
<dbReference type="InterPro" id="IPR018483">
    <property type="entry name" value="Carb_kinase_FGGY_CS"/>
</dbReference>
<comment type="function">
    <text evidence="9">Key enzyme in the regulation of glycerol uptake and metabolism. Catalyzes the phosphorylation of glycerol to yield sn-glycerol 3-phosphate.</text>
</comment>
<dbReference type="CDD" id="cd07786">
    <property type="entry name" value="FGGY_EcGK_like"/>
    <property type="match status" value="1"/>
</dbReference>
<dbReference type="EC" id="2.7.1.30" evidence="9"/>
<comment type="caution">
    <text evidence="9">Lacks conserved residue(s) required for the propagation of feature annotation.</text>
</comment>
<evidence type="ECO:0000259" key="12">
    <source>
        <dbReference type="Pfam" id="PF02782"/>
    </source>
</evidence>
<feature type="binding site" evidence="9">
    <location>
        <position position="84"/>
    </location>
    <ligand>
        <name>glycerol</name>
        <dbReference type="ChEBI" id="CHEBI:17754"/>
    </ligand>
</feature>
<dbReference type="Gene3D" id="3.30.420.40">
    <property type="match status" value="2"/>
</dbReference>
<evidence type="ECO:0000256" key="4">
    <source>
        <dbReference type="ARBA" id="ARBA00022741"/>
    </source>
</evidence>
<dbReference type="GO" id="GO:0019563">
    <property type="term" value="P:glycerol catabolic process"/>
    <property type="evidence" value="ECO:0007669"/>
    <property type="project" value="UniProtKB-UniRule"/>
</dbReference>
<dbReference type="EMBL" id="LUTU01000005">
    <property type="protein sequence ID" value="OAJ68680.1"/>
    <property type="molecule type" value="Genomic_DNA"/>
</dbReference>
<feature type="binding site" evidence="9">
    <location>
        <position position="135"/>
    </location>
    <ligand>
        <name>sn-glycerol 3-phosphate</name>
        <dbReference type="ChEBI" id="CHEBI:57597"/>
    </ligand>
</feature>
<feature type="domain" description="Carbohydrate kinase FGGY C-terminal" evidence="12">
    <location>
        <begin position="261"/>
        <end position="447"/>
    </location>
</feature>
<dbReference type="PANTHER" id="PTHR10196">
    <property type="entry name" value="SUGAR KINASE"/>
    <property type="match status" value="1"/>
</dbReference>
<keyword evidence="7 9" id="KW-0067">ATP-binding</keyword>
<feature type="binding site" evidence="9">
    <location>
        <position position="18"/>
    </location>
    <ligand>
        <name>ADP</name>
        <dbReference type="ChEBI" id="CHEBI:456216"/>
    </ligand>
</feature>
<dbReference type="AlphaFoldDB" id="A0A1B6VN88"/>
<dbReference type="InterPro" id="IPR018484">
    <property type="entry name" value="FGGY_N"/>
</dbReference>
<evidence type="ECO:0000259" key="11">
    <source>
        <dbReference type="Pfam" id="PF00370"/>
    </source>
</evidence>
<reference evidence="13 14" key="1">
    <citation type="submission" date="2016-03" db="EMBL/GenBank/DDBJ databases">
        <title>Draft genome sequence of Gluconobacter cerinus strain CECT 9110.</title>
        <authorList>
            <person name="Sainz F."/>
            <person name="Mas A."/>
            <person name="Torija M.J."/>
        </authorList>
    </citation>
    <scope>NUCLEOTIDE SEQUENCE [LARGE SCALE GENOMIC DNA]</scope>
    <source>
        <strain evidence="13 14">CECT 9110</strain>
    </source>
</reference>
<dbReference type="GO" id="GO:0006072">
    <property type="term" value="P:glycerol-3-phosphate metabolic process"/>
    <property type="evidence" value="ECO:0007669"/>
    <property type="project" value="InterPro"/>
</dbReference>
<dbReference type="FunFam" id="3.30.420.40:FF:000008">
    <property type="entry name" value="Glycerol kinase"/>
    <property type="match status" value="1"/>
</dbReference>
<dbReference type="FunFam" id="3.30.420.40:FF:000007">
    <property type="entry name" value="Glycerol kinase"/>
    <property type="match status" value="1"/>
</dbReference>
<gene>
    <name evidence="9" type="primary">glpK</name>
    <name evidence="13" type="ORF">A0123_01388</name>
</gene>
<dbReference type="NCBIfam" id="TIGR01311">
    <property type="entry name" value="glycerol_kin"/>
    <property type="match status" value="1"/>
</dbReference>
<dbReference type="InterPro" id="IPR000577">
    <property type="entry name" value="Carb_kinase_FGGY"/>
</dbReference>
<feature type="binding site" evidence="9">
    <location>
        <position position="414"/>
    </location>
    <ligand>
        <name>ADP</name>
        <dbReference type="ChEBI" id="CHEBI:456216"/>
    </ligand>
</feature>
<dbReference type="UniPathway" id="UPA00618">
    <property type="reaction ID" value="UER00672"/>
</dbReference>
<feature type="binding site" evidence="9">
    <location>
        <position position="83"/>
    </location>
    <ligand>
        <name>glycerol</name>
        <dbReference type="ChEBI" id="CHEBI:17754"/>
    </ligand>
</feature>
<dbReference type="NCBIfam" id="NF000756">
    <property type="entry name" value="PRK00047.1"/>
    <property type="match status" value="1"/>
</dbReference>
<dbReference type="Pfam" id="PF00370">
    <property type="entry name" value="FGGY_N"/>
    <property type="match status" value="1"/>
</dbReference>
<keyword evidence="6 9" id="KW-0319">Glycerol metabolism</keyword>
<feature type="binding site" evidence="9">
    <location>
        <position position="14"/>
    </location>
    <ligand>
        <name>ATP</name>
        <dbReference type="ChEBI" id="CHEBI:30616"/>
    </ligand>
</feature>